<dbReference type="GO" id="GO:0003998">
    <property type="term" value="F:acylphosphatase activity"/>
    <property type="evidence" value="ECO:0007669"/>
    <property type="project" value="UniProtKB-EC"/>
</dbReference>
<dbReference type="PROSITE" id="PS51160">
    <property type="entry name" value="ACYLPHOSPHATASE_3"/>
    <property type="match status" value="1"/>
</dbReference>
<dbReference type="PROSITE" id="PS00150">
    <property type="entry name" value="ACYLPHOSPHATASE_1"/>
    <property type="match status" value="1"/>
</dbReference>
<reference evidence="8 9" key="1">
    <citation type="submission" date="2009-01" db="EMBL/GenBank/DDBJ databases">
        <authorList>
            <person name="Qin X."/>
            <person name="Bachman B."/>
            <person name="Battles P."/>
            <person name="Bell A."/>
            <person name="Bess C."/>
            <person name="Bickham C."/>
            <person name="Chaboub L."/>
            <person name="Chen D."/>
            <person name="Coyle M."/>
            <person name="Deiros D.R."/>
            <person name="Dinh H."/>
            <person name="Forbes L."/>
            <person name="Fowler G."/>
            <person name="Francisco L."/>
            <person name="Fu Q."/>
            <person name="Gubbala S."/>
            <person name="Hale W."/>
            <person name="Han Y."/>
            <person name="Hemphill L."/>
            <person name="Highlander S.K."/>
            <person name="Hirani K."/>
            <person name="Hogues M."/>
            <person name="Jackson L."/>
            <person name="Jakkamsetti A."/>
            <person name="Javaid M."/>
            <person name="Jiang H."/>
            <person name="Korchina V."/>
            <person name="Kovar C."/>
            <person name="Lara F."/>
            <person name="Lee S."/>
            <person name="Mata R."/>
            <person name="Mathew T."/>
            <person name="Moen C."/>
            <person name="Morales K."/>
            <person name="Munidasa M."/>
            <person name="Nazareth L."/>
            <person name="Ngo R."/>
            <person name="Nguyen L."/>
            <person name="Okwuonu G."/>
            <person name="Ongeri F."/>
            <person name="Patil S."/>
            <person name="Petrosino J."/>
            <person name="Pham C."/>
            <person name="Pham P."/>
            <person name="Pu L.-L."/>
            <person name="Puazo M."/>
            <person name="Raj R."/>
            <person name="Reid J."/>
            <person name="Rouhana J."/>
            <person name="Saada N."/>
            <person name="Shang Y."/>
            <person name="Simmons D."/>
            <person name="Thornton R."/>
            <person name="Warren J."/>
            <person name="Weissenberger G."/>
            <person name="Zhang J."/>
            <person name="Zhang L."/>
            <person name="Zhou C."/>
            <person name="Zhu D."/>
            <person name="Muzny D."/>
            <person name="Worley K."/>
            <person name="Gibbs R."/>
        </authorList>
    </citation>
    <scope>NUCLEOTIDE SEQUENCE [LARGE SCALE GENOMIC DNA]</scope>
    <source>
        <strain evidence="8 9">ATCC 51866</strain>
    </source>
</reference>
<feature type="active site" evidence="5">
    <location>
        <position position="23"/>
    </location>
</feature>
<feature type="active site" evidence="5">
    <location>
        <position position="41"/>
    </location>
</feature>
<dbReference type="PANTHER" id="PTHR47268:SF4">
    <property type="entry name" value="ACYLPHOSPHATASE"/>
    <property type="match status" value="1"/>
</dbReference>
<accession>A0ABM9XLJ7</accession>
<dbReference type="InterPro" id="IPR017968">
    <property type="entry name" value="Acylphosphatase_CS"/>
</dbReference>
<evidence type="ECO:0000256" key="4">
    <source>
        <dbReference type="ARBA" id="ARBA00047645"/>
    </source>
</evidence>
<dbReference type="NCBIfam" id="NF010997">
    <property type="entry name" value="PRK14422.1"/>
    <property type="match status" value="1"/>
</dbReference>
<dbReference type="RefSeq" id="WP_005389578.1">
    <property type="nucleotide sequence ID" value="NZ_GG667037.1"/>
</dbReference>
<evidence type="ECO:0000256" key="2">
    <source>
        <dbReference type="ARBA" id="ARBA00012150"/>
    </source>
</evidence>
<proteinExistence type="inferred from homology"/>
<protein>
    <recommendedName>
        <fullName evidence="3 5">acylphosphatase</fullName>
        <ecNumber evidence="2 5">3.6.1.7</ecNumber>
    </recommendedName>
</protein>
<organism evidence="8 9">
    <name type="scientific">Corynebacterium glucuronolyticum ATCC 51866</name>
    <dbReference type="NCBI Taxonomy" id="548478"/>
    <lineage>
        <taxon>Bacteria</taxon>
        <taxon>Bacillati</taxon>
        <taxon>Actinomycetota</taxon>
        <taxon>Actinomycetes</taxon>
        <taxon>Mycobacteriales</taxon>
        <taxon>Corynebacteriaceae</taxon>
        <taxon>Corynebacterium</taxon>
    </lineage>
</organism>
<dbReference type="Pfam" id="PF00708">
    <property type="entry name" value="Acylphosphatase"/>
    <property type="match status" value="1"/>
</dbReference>
<feature type="domain" description="Acylphosphatase-like" evidence="7">
    <location>
        <begin position="8"/>
        <end position="97"/>
    </location>
</feature>
<evidence type="ECO:0000256" key="5">
    <source>
        <dbReference type="PROSITE-ProRule" id="PRU00520"/>
    </source>
</evidence>
<comment type="similarity">
    <text evidence="1 6">Belongs to the acylphosphatase family.</text>
</comment>
<comment type="catalytic activity">
    <reaction evidence="4 5">
        <text>an acyl phosphate + H2O = a carboxylate + phosphate + H(+)</text>
        <dbReference type="Rhea" id="RHEA:14965"/>
        <dbReference type="ChEBI" id="CHEBI:15377"/>
        <dbReference type="ChEBI" id="CHEBI:15378"/>
        <dbReference type="ChEBI" id="CHEBI:29067"/>
        <dbReference type="ChEBI" id="CHEBI:43474"/>
        <dbReference type="ChEBI" id="CHEBI:59918"/>
        <dbReference type="EC" id="3.6.1.7"/>
    </reaction>
</comment>
<sequence>MQPMTDAQLLAFVHGHVQGVGFRWWVKSQALALGLRGEARNKWDGRVEVVAEGDRAACEELLNRLREQPSAFRRPGHVTVVVEQWKKPRGFAGFKEA</sequence>
<name>A0ABM9XLJ7_9CORY</name>
<evidence type="ECO:0000313" key="9">
    <source>
        <dbReference type="Proteomes" id="UP000006237"/>
    </source>
</evidence>
<keyword evidence="5 8" id="KW-0378">Hydrolase</keyword>
<evidence type="ECO:0000259" key="7">
    <source>
        <dbReference type="PROSITE" id="PS51160"/>
    </source>
</evidence>
<dbReference type="SUPFAM" id="SSF54975">
    <property type="entry name" value="Acylphosphatase/BLUF domain-like"/>
    <property type="match status" value="1"/>
</dbReference>
<dbReference type="InterPro" id="IPR020456">
    <property type="entry name" value="Acylphosphatase"/>
</dbReference>
<dbReference type="Gene3D" id="3.30.70.100">
    <property type="match status" value="1"/>
</dbReference>
<gene>
    <name evidence="8" type="primary">acyP</name>
    <name evidence="8" type="ORF">HMPREF0293_2518</name>
</gene>
<dbReference type="EMBL" id="ACHF01000120">
    <property type="protein sequence ID" value="EEI61980.1"/>
    <property type="molecule type" value="Genomic_DNA"/>
</dbReference>
<dbReference type="InterPro" id="IPR001792">
    <property type="entry name" value="Acylphosphatase-like_dom"/>
</dbReference>
<dbReference type="EC" id="3.6.1.7" evidence="2 5"/>
<dbReference type="InterPro" id="IPR036046">
    <property type="entry name" value="Acylphosphatase-like_dom_sf"/>
</dbReference>
<evidence type="ECO:0000256" key="6">
    <source>
        <dbReference type="RuleBase" id="RU004168"/>
    </source>
</evidence>
<dbReference type="Proteomes" id="UP000006237">
    <property type="component" value="Unassembled WGS sequence"/>
</dbReference>
<dbReference type="PANTHER" id="PTHR47268">
    <property type="entry name" value="ACYLPHOSPHATASE"/>
    <property type="match status" value="1"/>
</dbReference>
<comment type="caution">
    <text evidence="8">The sequence shown here is derived from an EMBL/GenBank/DDBJ whole genome shotgun (WGS) entry which is preliminary data.</text>
</comment>
<evidence type="ECO:0000313" key="8">
    <source>
        <dbReference type="EMBL" id="EEI61980.1"/>
    </source>
</evidence>
<evidence type="ECO:0000256" key="3">
    <source>
        <dbReference type="ARBA" id="ARBA00015991"/>
    </source>
</evidence>
<evidence type="ECO:0000256" key="1">
    <source>
        <dbReference type="ARBA" id="ARBA00005614"/>
    </source>
</evidence>
<keyword evidence="9" id="KW-1185">Reference proteome</keyword>